<dbReference type="EMBL" id="SRMO01000033">
    <property type="protein sequence ID" value="TGG94630.1"/>
    <property type="molecule type" value="Genomic_DNA"/>
</dbReference>
<comment type="caution">
    <text evidence="1">The sequence shown here is derived from an EMBL/GenBank/DDBJ whole genome shotgun (WGS) entry which is preliminary data.</text>
</comment>
<evidence type="ECO:0000313" key="2">
    <source>
        <dbReference type="Proteomes" id="UP000317990"/>
    </source>
</evidence>
<dbReference type="Proteomes" id="UP000317990">
    <property type="component" value="Unassembled WGS sequence"/>
</dbReference>
<evidence type="ECO:0000313" key="1">
    <source>
        <dbReference type="EMBL" id="TGG94630.1"/>
    </source>
</evidence>
<dbReference type="AlphaFoldDB" id="A0A524RQC7"/>
<name>A0A524RQC7_9CHRO</name>
<reference evidence="1 2" key="1">
    <citation type="journal article" date="2019" name="mSystems">
        <title>Life at home and on the roam: Genomic adaptions reflect the dual lifestyle of an intracellular, facultative symbiont.</title>
        <authorList>
            <person name="Burgsdorf I."/>
        </authorList>
    </citation>
    <scope>NUCLEOTIDE SEQUENCE [LARGE SCALE GENOMIC DNA]</scope>
    <source>
        <strain evidence="1">277cV</strain>
    </source>
</reference>
<accession>A0A524RQC7</accession>
<organism evidence="1 2">
    <name type="scientific">Aphanocapsa feldmannii 277cV</name>
    <dbReference type="NCBI Taxonomy" id="2507553"/>
    <lineage>
        <taxon>Bacteria</taxon>
        <taxon>Bacillati</taxon>
        <taxon>Cyanobacteriota</taxon>
        <taxon>Cyanophyceae</taxon>
        <taxon>Oscillatoriophycideae</taxon>
        <taxon>Chroococcales</taxon>
        <taxon>Microcystaceae</taxon>
        <taxon>Aphanocapsa</taxon>
    </lineage>
</organism>
<proteinExistence type="predicted"/>
<sequence>MAFQHLQANADGSAEPLPMAMLERLQALELAQRTGAPLSTAEVQLLLGARPGKESVVRGGVRARRKARNLWVLERYDGEDDHYSGFNRRRF</sequence>
<gene>
    <name evidence="1" type="ORF">ERJ67_02100</name>
</gene>
<protein>
    <submittedName>
        <fullName evidence="1">Uncharacterized protein</fullName>
    </submittedName>
</protein>